<proteinExistence type="predicted"/>
<protein>
    <recommendedName>
        <fullName evidence="2">F-box domain-containing protein</fullName>
    </recommendedName>
</protein>
<name>A0A1B6I9A6_9HEMI</name>
<dbReference type="InterPro" id="IPR026509">
    <property type="entry name" value="TMEM183"/>
</dbReference>
<accession>A0A1B6I9A6</accession>
<reference evidence="1" key="1">
    <citation type="submission" date="2015-11" db="EMBL/GenBank/DDBJ databases">
        <title>De novo transcriptome assembly of four potential Pierce s Disease insect vectors from Arizona vineyards.</title>
        <authorList>
            <person name="Tassone E.E."/>
        </authorList>
    </citation>
    <scope>NUCLEOTIDE SEQUENCE</scope>
</reference>
<dbReference type="EMBL" id="GECU01024219">
    <property type="protein sequence ID" value="JAS83487.1"/>
    <property type="molecule type" value="Transcribed_RNA"/>
</dbReference>
<dbReference type="PANTHER" id="PTHR20988:SF2">
    <property type="entry name" value="TRANSMEMBRANE PROTEIN 183A-RELATED"/>
    <property type="match status" value="1"/>
</dbReference>
<evidence type="ECO:0008006" key="2">
    <source>
        <dbReference type="Google" id="ProtNLM"/>
    </source>
</evidence>
<sequence>MSEKGKKSGKKSGSHKGFNRDVGDVTLADYANSSVLHGRGRLRKSKASLSVVCGVKQLNIQDKAWDEKLDEFEGDFDFVKQENEDGKEVFVMKKASCRRKKTLSDSIAGCSTDGNTYPLDIWHLLSKYIRPEDIATFSAICRNSWSVVQTPTFWLSLYKRYYKNVPNLPSRLQPACMVRHHGLKACVIRSLFYMYPPLAARIDRASISAPYHLKSRQCISMWQERGFSNWKLSFKLRRKDFQPCQSKRGKPNLMEILGDIFANADEGCTLLQVVSAERMVLPVVMGLTVHNINMSLDMNMAHMAVQLVFGSGRICNGKLDNTGTVTVSLKSVLQVSVLDWWHPRYPHSSNTICRTEDN</sequence>
<dbReference type="GO" id="GO:0031647">
    <property type="term" value="P:regulation of protein stability"/>
    <property type="evidence" value="ECO:0007669"/>
    <property type="project" value="TreeGrafter"/>
</dbReference>
<dbReference type="PANTHER" id="PTHR20988">
    <property type="entry name" value="TRANSMEMBRANE PROTEIN 183A-RELATED"/>
    <property type="match status" value="1"/>
</dbReference>
<gene>
    <name evidence="1" type="ORF">g.8136</name>
</gene>
<organism evidence="1">
    <name type="scientific">Homalodisca liturata</name>
    <dbReference type="NCBI Taxonomy" id="320908"/>
    <lineage>
        <taxon>Eukaryota</taxon>
        <taxon>Metazoa</taxon>
        <taxon>Ecdysozoa</taxon>
        <taxon>Arthropoda</taxon>
        <taxon>Hexapoda</taxon>
        <taxon>Insecta</taxon>
        <taxon>Pterygota</taxon>
        <taxon>Neoptera</taxon>
        <taxon>Paraneoptera</taxon>
        <taxon>Hemiptera</taxon>
        <taxon>Auchenorrhyncha</taxon>
        <taxon>Membracoidea</taxon>
        <taxon>Cicadellidae</taxon>
        <taxon>Cicadellinae</taxon>
        <taxon>Proconiini</taxon>
        <taxon>Homalodisca</taxon>
    </lineage>
</organism>
<evidence type="ECO:0000313" key="1">
    <source>
        <dbReference type="EMBL" id="JAS83487.1"/>
    </source>
</evidence>
<dbReference type="AlphaFoldDB" id="A0A1B6I9A6"/>
<dbReference type="GO" id="GO:0019005">
    <property type="term" value="C:SCF ubiquitin ligase complex"/>
    <property type="evidence" value="ECO:0007669"/>
    <property type="project" value="TreeGrafter"/>
</dbReference>